<dbReference type="Proteomes" id="UP000663828">
    <property type="component" value="Unassembled WGS sequence"/>
</dbReference>
<evidence type="ECO:0000313" key="2">
    <source>
        <dbReference type="EMBL" id="CAF1684608.1"/>
    </source>
</evidence>
<dbReference type="EMBL" id="CAJNOR010016261">
    <property type="protein sequence ID" value="CAF1684608.1"/>
    <property type="molecule type" value="Genomic_DNA"/>
</dbReference>
<comment type="caution">
    <text evidence="2">The sequence shown here is derived from an EMBL/GenBank/DDBJ whole genome shotgun (WGS) entry which is preliminary data.</text>
</comment>
<feature type="region of interest" description="Disordered" evidence="1">
    <location>
        <begin position="1"/>
        <end position="81"/>
    </location>
</feature>
<feature type="non-terminal residue" evidence="2">
    <location>
        <position position="1"/>
    </location>
</feature>
<proteinExistence type="predicted"/>
<evidence type="ECO:0000256" key="1">
    <source>
        <dbReference type="SAM" id="MobiDB-lite"/>
    </source>
</evidence>
<reference evidence="2" key="1">
    <citation type="submission" date="2021-02" db="EMBL/GenBank/DDBJ databases">
        <authorList>
            <person name="Nowell W R."/>
        </authorList>
    </citation>
    <scope>NUCLEOTIDE SEQUENCE</scope>
</reference>
<name>A0A816HEB1_ADIRI</name>
<gene>
    <name evidence="2" type="ORF">XAT740_LOCUS61532</name>
</gene>
<evidence type="ECO:0000313" key="3">
    <source>
        <dbReference type="Proteomes" id="UP000663828"/>
    </source>
</evidence>
<protein>
    <submittedName>
        <fullName evidence="2">Uncharacterized protein</fullName>
    </submittedName>
</protein>
<feature type="compositionally biased region" description="Basic residues" evidence="1">
    <location>
        <begin position="1"/>
        <end position="11"/>
    </location>
</feature>
<dbReference type="AlphaFoldDB" id="A0A816HEB1"/>
<keyword evidence="3" id="KW-1185">Reference proteome</keyword>
<organism evidence="2 3">
    <name type="scientific">Adineta ricciae</name>
    <name type="common">Rotifer</name>
    <dbReference type="NCBI Taxonomy" id="249248"/>
    <lineage>
        <taxon>Eukaryota</taxon>
        <taxon>Metazoa</taxon>
        <taxon>Spiralia</taxon>
        <taxon>Gnathifera</taxon>
        <taxon>Rotifera</taxon>
        <taxon>Eurotatoria</taxon>
        <taxon>Bdelloidea</taxon>
        <taxon>Adinetida</taxon>
        <taxon>Adinetidae</taxon>
        <taxon>Adineta</taxon>
    </lineage>
</organism>
<accession>A0A816HEB1</accession>
<sequence>LSKLQTHRQQSRQKPLPNASFDEKDDSSSASSETEDEAPVNIHVRSHPERLTTNETPTFVGHHVTEDNTKSKNKKHKSSTSTSATLQQLLITVKKFESQYLKPILLKQEKNESTLKCLYSNQKKMQSTLRKQKLNISLTNPDGIDDSIYNADYLATLLYTLADGTVIDLLKHSGVKEHANRYVTSLMDVIFKREELVNLETKDVIKDDRYQLLKEAVRSKFRLPEDELETIWIWLHNVILAKRRTIIGKARKGIAITHDTANNHST</sequence>